<evidence type="ECO:0000313" key="7">
    <source>
        <dbReference type="Proteomes" id="UP000035642"/>
    </source>
</evidence>
<keyword evidence="3" id="KW-0863">Zinc-finger</keyword>
<comment type="subcellular location">
    <subcellularLocation>
        <location evidence="1">Nucleus</location>
    </subcellularLocation>
</comment>
<dbReference type="GO" id="GO:0071013">
    <property type="term" value="C:catalytic step 2 spliceosome"/>
    <property type="evidence" value="ECO:0007669"/>
    <property type="project" value="TreeGrafter"/>
</dbReference>
<evidence type="ECO:0000256" key="2">
    <source>
        <dbReference type="ARBA" id="ARBA00022723"/>
    </source>
</evidence>
<dbReference type="AlphaFoldDB" id="A0A0K0DIT8"/>
<dbReference type="GO" id="GO:0008270">
    <property type="term" value="F:zinc ion binding"/>
    <property type="evidence" value="ECO:0007669"/>
    <property type="project" value="UniProtKB-KW"/>
</dbReference>
<dbReference type="InterPro" id="IPR052115">
    <property type="entry name" value="NEXT_complex_subunit_ZCCHC8"/>
</dbReference>
<dbReference type="STRING" id="6313.A0A0K0DIT8"/>
<dbReference type="PANTHER" id="PTHR13316:SF0">
    <property type="entry name" value="ZINC FINGER CCHC DOMAIN-CONTAINING PROTEIN 8"/>
    <property type="match status" value="1"/>
</dbReference>
<sequence>MERINFFLFKRKGCFNCDGDHHFNECPEPKDMKRIRMRQNDSRYHDDAGSSEKKFRAGRISDELRNALGIGKHDIPEYIYRMRRMGFIDGYPPGHLKKFAFFVLFYALKSSVIREMADLHQLKVFYIQKDEQNSPPPKINADKMIYYCGFNQSYRELRDVSGFLLYNLYDSQSQKNHSEGRFSVAQDVAILQNQTFFLGSSIGVMMGTPVLTRRRVNDDGAEAEQDESTTPSLESFRKGVVPFEAREEPTPHKGFLRRIMNKIRKARPN</sequence>
<accession>A0A0K0DIT8</accession>
<dbReference type="WBParaSite" id="ACAC_0001124401-mRNA-1">
    <property type="protein sequence ID" value="ACAC_0001124401-mRNA-1"/>
    <property type="gene ID" value="ACAC_0001124401"/>
</dbReference>
<keyword evidence="5" id="KW-0539">Nucleus</keyword>
<reference evidence="7" key="1">
    <citation type="submission" date="2012-09" db="EMBL/GenBank/DDBJ databases">
        <authorList>
            <person name="Martin A.A."/>
        </authorList>
    </citation>
    <scope>NUCLEOTIDE SEQUENCE</scope>
</reference>
<feature type="domain" description="PSP proline-rich" evidence="6">
    <location>
        <begin position="52"/>
        <end position="110"/>
    </location>
</feature>
<dbReference type="Pfam" id="PF04046">
    <property type="entry name" value="PSP"/>
    <property type="match status" value="1"/>
</dbReference>
<dbReference type="SMART" id="SM00581">
    <property type="entry name" value="PSP"/>
    <property type="match status" value="1"/>
</dbReference>
<organism evidence="7 8">
    <name type="scientific">Angiostrongylus cantonensis</name>
    <name type="common">Rat lungworm</name>
    <dbReference type="NCBI Taxonomy" id="6313"/>
    <lineage>
        <taxon>Eukaryota</taxon>
        <taxon>Metazoa</taxon>
        <taxon>Ecdysozoa</taxon>
        <taxon>Nematoda</taxon>
        <taxon>Chromadorea</taxon>
        <taxon>Rhabditida</taxon>
        <taxon>Rhabditina</taxon>
        <taxon>Rhabditomorpha</taxon>
        <taxon>Strongyloidea</taxon>
        <taxon>Metastrongylidae</taxon>
        <taxon>Angiostrongylus</taxon>
    </lineage>
</organism>
<evidence type="ECO:0000256" key="5">
    <source>
        <dbReference type="ARBA" id="ARBA00023242"/>
    </source>
</evidence>
<dbReference type="Proteomes" id="UP000035642">
    <property type="component" value="Unassembled WGS sequence"/>
</dbReference>
<keyword evidence="4" id="KW-0862">Zinc</keyword>
<keyword evidence="2" id="KW-0479">Metal-binding</keyword>
<keyword evidence="7" id="KW-1185">Reference proteome</keyword>
<evidence type="ECO:0000256" key="4">
    <source>
        <dbReference type="ARBA" id="ARBA00022833"/>
    </source>
</evidence>
<dbReference type="PANTHER" id="PTHR13316">
    <property type="entry name" value="ZINC FINGER, CCHC DOMAIN CONTAINING 8"/>
    <property type="match status" value="1"/>
</dbReference>
<reference evidence="8" key="2">
    <citation type="submission" date="2017-02" db="UniProtKB">
        <authorList>
            <consortium name="WormBaseParasite"/>
        </authorList>
    </citation>
    <scope>IDENTIFICATION</scope>
</reference>
<evidence type="ECO:0000256" key="3">
    <source>
        <dbReference type="ARBA" id="ARBA00022771"/>
    </source>
</evidence>
<evidence type="ECO:0000256" key="1">
    <source>
        <dbReference type="ARBA" id="ARBA00004123"/>
    </source>
</evidence>
<dbReference type="GO" id="GO:0003723">
    <property type="term" value="F:RNA binding"/>
    <property type="evidence" value="ECO:0007669"/>
    <property type="project" value="TreeGrafter"/>
</dbReference>
<protein>
    <submittedName>
        <fullName evidence="8">PSP domain-containing protein</fullName>
    </submittedName>
</protein>
<evidence type="ECO:0000313" key="8">
    <source>
        <dbReference type="WBParaSite" id="ACAC_0001124401-mRNA-1"/>
    </source>
</evidence>
<name>A0A0K0DIT8_ANGCA</name>
<evidence type="ECO:0000259" key="6">
    <source>
        <dbReference type="SMART" id="SM00581"/>
    </source>
</evidence>
<dbReference type="InterPro" id="IPR006568">
    <property type="entry name" value="PSP_pro-rich"/>
</dbReference>
<proteinExistence type="predicted"/>